<dbReference type="PANTHER" id="PTHR31389">
    <property type="entry name" value="LD39211P"/>
    <property type="match status" value="1"/>
</dbReference>
<dbReference type="AlphaFoldDB" id="A0A2G5T5W7"/>
<dbReference type="Proteomes" id="UP000230233">
    <property type="component" value="Chromosome V"/>
</dbReference>
<evidence type="ECO:0000313" key="1">
    <source>
        <dbReference type="EMBL" id="PIC22589.1"/>
    </source>
</evidence>
<protein>
    <submittedName>
        <fullName evidence="1">Uncharacterized protein</fullName>
    </submittedName>
</protein>
<keyword evidence="2" id="KW-1185">Reference proteome</keyword>
<name>A0A2G5T5W7_9PELO</name>
<evidence type="ECO:0000313" key="2">
    <source>
        <dbReference type="Proteomes" id="UP000230233"/>
    </source>
</evidence>
<reference evidence="2" key="1">
    <citation type="submission" date="2017-10" db="EMBL/GenBank/DDBJ databases">
        <title>Rapid genome shrinkage in a self-fertile nematode reveals novel sperm competition proteins.</title>
        <authorList>
            <person name="Yin D."/>
            <person name="Schwarz E.M."/>
            <person name="Thomas C.G."/>
            <person name="Felde R.L."/>
            <person name="Korf I.F."/>
            <person name="Cutter A.D."/>
            <person name="Schartner C.M."/>
            <person name="Ralston E.J."/>
            <person name="Meyer B.J."/>
            <person name="Haag E.S."/>
        </authorList>
    </citation>
    <scope>NUCLEOTIDE SEQUENCE [LARGE SCALE GENOMIC DNA]</scope>
    <source>
        <strain evidence="2">JU1422</strain>
    </source>
</reference>
<sequence>MPATVILPHCFHVSHFKAFVSVGRKTATANRPPAESVDFRVRECLRTQNVAYANTVWHVAVEVLTYFPSNSQALLKSEQHGSQLGANTFFVGRTEYAVEIFKWWILCALDKTCMNPPGAQVLCSFKEDRNKEFANCFRFDQSILNLLMLNHYQDHLKYFTPLGLF</sequence>
<proteinExistence type="predicted"/>
<gene>
    <name evidence="1" type="primary">Cnig_chr_V.g16587</name>
    <name evidence="1" type="ORF">B9Z55_016587</name>
</gene>
<dbReference type="PANTHER" id="PTHR31389:SF7">
    <property type="entry name" value="ALPHA-1,6-MANNOSYL-GLYCOPROTEIN 2-BETA-N-ACETYLGLUCOSAMINYLTRANSFERASE-RELATED"/>
    <property type="match status" value="1"/>
</dbReference>
<comment type="caution">
    <text evidence="1">The sequence shown here is derived from an EMBL/GenBank/DDBJ whole genome shotgun (WGS) entry which is preliminary data.</text>
</comment>
<dbReference type="EMBL" id="PDUG01000005">
    <property type="protein sequence ID" value="PIC22589.1"/>
    <property type="molecule type" value="Genomic_DNA"/>
</dbReference>
<organism evidence="1 2">
    <name type="scientific">Caenorhabditis nigoni</name>
    <dbReference type="NCBI Taxonomy" id="1611254"/>
    <lineage>
        <taxon>Eukaryota</taxon>
        <taxon>Metazoa</taxon>
        <taxon>Ecdysozoa</taxon>
        <taxon>Nematoda</taxon>
        <taxon>Chromadorea</taxon>
        <taxon>Rhabditida</taxon>
        <taxon>Rhabditina</taxon>
        <taxon>Rhabditomorpha</taxon>
        <taxon>Rhabditoidea</taxon>
        <taxon>Rhabditidae</taxon>
        <taxon>Peloderinae</taxon>
        <taxon>Caenorhabditis</taxon>
    </lineage>
</organism>
<dbReference type="OrthoDB" id="5787372at2759"/>
<accession>A0A2G5T5W7</accession>